<feature type="domain" description="DUF1540" evidence="1">
    <location>
        <begin position="8"/>
        <end position="50"/>
    </location>
</feature>
<evidence type="ECO:0000259" key="1">
    <source>
        <dbReference type="Pfam" id="PF07561"/>
    </source>
</evidence>
<name>A0A9D1S1Z9_9CLOT</name>
<protein>
    <submittedName>
        <fullName evidence="2">DUF1540 domain-containing protein</fullName>
    </submittedName>
</protein>
<sequence length="54" mass="5976">MAKANPSIGCTVHQCKYHAKSQDNCSLEKIMVGTHESNPTMCQCTDCQSFQPEN</sequence>
<organism evidence="2 3">
    <name type="scientific">Candidatus Ventrousia excrementavium</name>
    <dbReference type="NCBI Taxonomy" id="2840961"/>
    <lineage>
        <taxon>Bacteria</taxon>
        <taxon>Bacillati</taxon>
        <taxon>Bacillota</taxon>
        <taxon>Clostridia</taxon>
        <taxon>Eubacteriales</taxon>
        <taxon>Clostridiaceae</taxon>
        <taxon>Clostridiaceae incertae sedis</taxon>
        <taxon>Candidatus Ventrousia</taxon>
    </lineage>
</organism>
<dbReference type="InterPro" id="IPR011437">
    <property type="entry name" value="DUF1540"/>
</dbReference>
<dbReference type="Pfam" id="PF07561">
    <property type="entry name" value="DUF1540"/>
    <property type="match status" value="1"/>
</dbReference>
<evidence type="ECO:0000313" key="3">
    <source>
        <dbReference type="Proteomes" id="UP000824073"/>
    </source>
</evidence>
<reference evidence="2" key="2">
    <citation type="journal article" date="2021" name="PeerJ">
        <title>Extensive microbial diversity within the chicken gut microbiome revealed by metagenomics and culture.</title>
        <authorList>
            <person name="Gilroy R."/>
            <person name="Ravi A."/>
            <person name="Getino M."/>
            <person name="Pursley I."/>
            <person name="Horton D.L."/>
            <person name="Alikhan N.F."/>
            <person name="Baker D."/>
            <person name="Gharbi K."/>
            <person name="Hall N."/>
            <person name="Watson M."/>
            <person name="Adriaenssens E.M."/>
            <person name="Foster-Nyarko E."/>
            <person name="Jarju S."/>
            <person name="Secka A."/>
            <person name="Antonio M."/>
            <person name="Oren A."/>
            <person name="Chaudhuri R.R."/>
            <person name="La Ragione R."/>
            <person name="Hildebrand F."/>
            <person name="Pallen M.J."/>
        </authorList>
    </citation>
    <scope>NUCLEOTIDE SEQUENCE</scope>
    <source>
        <strain evidence="2">CHK191-8634</strain>
    </source>
</reference>
<gene>
    <name evidence="2" type="ORF">IAB67_10075</name>
</gene>
<dbReference type="AlphaFoldDB" id="A0A9D1S1Z9"/>
<accession>A0A9D1S1Z9</accession>
<evidence type="ECO:0000313" key="2">
    <source>
        <dbReference type="EMBL" id="HIU44631.1"/>
    </source>
</evidence>
<dbReference type="Proteomes" id="UP000824073">
    <property type="component" value="Unassembled WGS sequence"/>
</dbReference>
<proteinExistence type="predicted"/>
<comment type="caution">
    <text evidence="2">The sequence shown here is derived from an EMBL/GenBank/DDBJ whole genome shotgun (WGS) entry which is preliminary data.</text>
</comment>
<dbReference type="EMBL" id="DVMR01000077">
    <property type="protein sequence ID" value="HIU44631.1"/>
    <property type="molecule type" value="Genomic_DNA"/>
</dbReference>
<reference evidence="2" key="1">
    <citation type="submission" date="2020-10" db="EMBL/GenBank/DDBJ databases">
        <authorList>
            <person name="Gilroy R."/>
        </authorList>
    </citation>
    <scope>NUCLEOTIDE SEQUENCE</scope>
    <source>
        <strain evidence="2">CHK191-8634</strain>
    </source>
</reference>